<name>A0A1Z4KR15_ANAVA</name>
<dbReference type="NCBIfam" id="TIGR01901">
    <property type="entry name" value="adhes_NPXG"/>
    <property type="match status" value="1"/>
</dbReference>
<sequence length="1158" mass="118400">MIKQKNFNWVFYLGLLFSVGVTTNNQTLAQVTADQTLGTQVVDINLNSFILGGATVDNTNLFHSFGSFNVPSGGAAIFINDPSLTNIFARVTGGTASDIQGRIGTQGTANLYLINPNGIIFGTSARLNIGGSFVATTANAIQFPSSTEFSLTSPVTSTNTLLSVNPTAFLFNQIANQGTNSIENRGSLIVPNNKSLILLGGNIAPTSNATGEILMDGGRLGALGGRVEIGGLAAPGSVGINTNGNSLSLSFPDSVARANTSLINNALILASGVGGGDIVVHANSLSLLNSSDFFAGILDNQGSSQTQAGDIAINATGIVTVAENSIIGNSSLGIGDSGNINIVSQSLHIINGSVQAFSLQGNSGTVNIKVGDTVSLSESQISSIVRPKDSSLQSNFLGTPTRGKSGGINIQTRNLSVVDNSIISASNILADDSGDIKIQANNSVILNNRATIFSSVFGQGNAGNLSIITNRLDIRNNSQIATTTFSNGNGGDININAHDISIDKSFISGGASSFRTDITNIGNAGTINIQTERISLTNRGLITSISDEPAPEKTIGYGGNINITANELIEIDTKGTTGVITGLVARTFSGSRAGDINLNTKNLIVRDGGYISVEAANNLGGNAGNITINASNSVELTSSIGNRPSIIFTGVSDFNDNAIAVGNGGDLKISTQNLQLTNAAISAGTFGQGNAGNINIFSNDGVVIDNSVINSRIGAGAVGNGGDIDIQTQRLTLTNGGGIDTVVSPPEGNLPGGQGKGGTIRINATDAVTISGTNANGFESAILTETQGGAFGQSGDIIINTDYFRVVDNGSVSTLTGNSSDAGNILINTRVMEVLNGAAVVTGTESIGKAGDITINATDKINILSNTDLHGNTGLLASTTSSGDAGNIYLFTTELNLLAPNSNLPAPVLVATLSQGSGIAGNINIVATGNYNANNGLISARSEQAGGGNISVNARNINLRNNSDIRTDLFSGSGKGGGISLTADIIIALEDSDILAFAPEGQGGDINFNTRAVFSDALYTARETIPDSNSLQSIVNNSRPDINATGTISGNIIGVPDISSIQNGLTDLQANPIDTTVLIANSCIARSPRQEGTFIITGTGGLPTRPGELKASNYPTGDVQSVSNNNVASAWKKGNAIVEPQGVYRLANGDMVMSRECS</sequence>
<dbReference type="Gene3D" id="2.160.20.10">
    <property type="entry name" value="Single-stranded right-handed beta-helix, Pectin lyase-like"/>
    <property type="match status" value="4"/>
</dbReference>
<evidence type="ECO:0000259" key="1">
    <source>
        <dbReference type="SMART" id="SM00912"/>
    </source>
</evidence>
<reference evidence="2 3" key="1">
    <citation type="submission" date="2017-06" db="EMBL/GenBank/DDBJ databases">
        <title>Genome sequencing of cyanobaciteial culture collection at National Institute for Environmental Studies (NIES).</title>
        <authorList>
            <person name="Hirose Y."/>
            <person name="Shimura Y."/>
            <person name="Fujisawa T."/>
            <person name="Nakamura Y."/>
            <person name="Kawachi M."/>
        </authorList>
    </citation>
    <scope>NUCLEOTIDE SEQUENCE [LARGE SCALE GENOMIC DNA]</scope>
    <source>
        <strain evidence="2 3">NIES-23</strain>
    </source>
</reference>
<dbReference type="InterPro" id="IPR008638">
    <property type="entry name" value="FhaB/CdiA-like_TPS"/>
</dbReference>
<dbReference type="Pfam" id="PF05860">
    <property type="entry name" value="TPS"/>
    <property type="match status" value="1"/>
</dbReference>
<dbReference type="AlphaFoldDB" id="A0A1Z4KR15"/>
<dbReference type="SMART" id="SM00912">
    <property type="entry name" value="Haemagg_act"/>
    <property type="match status" value="1"/>
</dbReference>
<dbReference type="Proteomes" id="UP000217507">
    <property type="component" value="Chromosome"/>
</dbReference>
<organism evidence="2 3">
    <name type="scientific">Trichormus variabilis NIES-23</name>
    <dbReference type="NCBI Taxonomy" id="1973479"/>
    <lineage>
        <taxon>Bacteria</taxon>
        <taxon>Bacillati</taxon>
        <taxon>Cyanobacteriota</taxon>
        <taxon>Cyanophyceae</taxon>
        <taxon>Nostocales</taxon>
        <taxon>Nostocaceae</taxon>
        <taxon>Trichormus</taxon>
    </lineage>
</organism>
<evidence type="ECO:0000313" key="2">
    <source>
        <dbReference type="EMBL" id="BAY71333.1"/>
    </source>
</evidence>
<gene>
    <name evidence="2" type="ORF">NIES23_41500</name>
</gene>
<proteinExistence type="predicted"/>
<evidence type="ECO:0000313" key="3">
    <source>
        <dbReference type="Proteomes" id="UP000217507"/>
    </source>
</evidence>
<dbReference type="EMBL" id="AP018216">
    <property type="protein sequence ID" value="BAY71333.1"/>
    <property type="molecule type" value="Genomic_DNA"/>
</dbReference>
<dbReference type="InterPro" id="IPR011050">
    <property type="entry name" value="Pectin_lyase_fold/virulence"/>
</dbReference>
<accession>A0A1Z4KR15</accession>
<protein>
    <recommendedName>
        <fullName evidence="1">Filamentous haemagglutinin FhaB/tRNA nuclease CdiA-like TPS domain-containing protein</fullName>
    </recommendedName>
</protein>
<feature type="domain" description="Filamentous haemagglutinin FhaB/tRNA nuclease CdiA-like TPS" evidence="1">
    <location>
        <begin position="32"/>
        <end position="144"/>
    </location>
</feature>
<dbReference type="SUPFAM" id="SSF51126">
    <property type="entry name" value="Pectin lyase-like"/>
    <property type="match status" value="5"/>
</dbReference>
<dbReference type="InterPro" id="IPR012334">
    <property type="entry name" value="Pectin_lyas_fold"/>
</dbReference>